<dbReference type="AlphaFoldDB" id="W4G187"/>
<dbReference type="RefSeq" id="XP_009837911.1">
    <property type="nucleotide sequence ID" value="XM_009839609.1"/>
</dbReference>
<dbReference type="EMBL" id="KI913153">
    <property type="protein sequence ID" value="ETV72683.1"/>
    <property type="molecule type" value="Genomic_DNA"/>
</dbReference>
<gene>
    <name evidence="1" type="ORF">H257_12426</name>
</gene>
<organism evidence="1">
    <name type="scientific">Aphanomyces astaci</name>
    <name type="common">Crayfish plague agent</name>
    <dbReference type="NCBI Taxonomy" id="112090"/>
    <lineage>
        <taxon>Eukaryota</taxon>
        <taxon>Sar</taxon>
        <taxon>Stramenopiles</taxon>
        <taxon>Oomycota</taxon>
        <taxon>Saprolegniomycetes</taxon>
        <taxon>Saprolegniales</taxon>
        <taxon>Verrucalvaceae</taxon>
        <taxon>Aphanomyces</taxon>
    </lineage>
</organism>
<name>W4G187_APHAT</name>
<accession>W4G187</accession>
<protein>
    <submittedName>
        <fullName evidence="1">Uncharacterized protein</fullName>
    </submittedName>
</protein>
<reference evidence="1" key="1">
    <citation type="submission" date="2013-12" db="EMBL/GenBank/DDBJ databases">
        <title>The Genome Sequence of Aphanomyces astaci APO3.</title>
        <authorList>
            <consortium name="The Broad Institute Genomics Platform"/>
            <person name="Russ C."/>
            <person name="Tyler B."/>
            <person name="van West P."/>
            <person name="Dieguez-Uribeondo J."/>
            <person name="Young S.K."/>
            <person name="Zeng Q."/>
            <person name="Gargeya S."/>
            <person name="Fitzgerald M."/>
            <person name="Abouelleil A."/>
            <person name="Alvarado L."/>
            <person name="Chapman S.B."/>
            <person name="Gainer-Dewar J."/>
            <person name="Goldberg J."/>
            <person name="Griggs A."/>
            <person name="Gujja S."/>
            <person name="Hansen M."/>
            <person name="Howarth C."/>
            <person name="Imamovic A."/>
            <person name="Ireland A."/>
            <person name="Larimer J."/>
            <person name="McCowan C."/>
            <person name="Murphy C."/>
            <person name="Pearson M."/>
            <person name="Poon T.W."/>
            <person name="Priest M."/>
            <person name="Roberts A."/>
            <person name="Saif S."/>
            <person name="Shea T."/>
            <person name="Sykes S."/>
            <person name="Wortman J."/>
            <person name="Nusbaum C."/>
            <person name="Birren B."/>
        </authorList>
    </citation>
    <scope>NUCLEOTIDE SEQUENCE [LARGE SCALE GENOMIC DNA]</scope>
    <source>
        <strain evidence="1">APO3</strain>
    </source>
</reference>
<sequence length="145" mass="15677">MPALYRLRLAKQRTTSRRLACEFPLRGHGRSVRHEVGGETGGGDAWKEVGARGESHALGLQGVQVAVNGRAGVPNNVDRGRDHVPCHVGQPVMQFHAGGAGSDIRDNVPVQSFACRAVSKRVSLQQRNVASNDVLQRFSNVSFAR</sequence>
<dbReference type="VEuPathDB" id="FungiDB:H257_12426"/>
<dbReference type="GeneID" id="20814422"/>
<proteinExistence type="predicted"/>
<evidence type="ECO:0000313" key="1">
    <source>
        <dbReference type="EMBL" id="ETV72683.1"/>
    </source>
</evidence>